<evidence type="ECO:0000313" key="9">
    <source>
        <dbReference type="Proteomes" id="UP000694580"/>
    </source>
</evidence>
<comment type="subcellular location">
    <subcellularLocation>
        <location evidence="1 6">Secreted</location>
    </subcellularLocation>
</comment>
<evidence type="ECO:0000256" key="5">
    <source>
        <dbReference type="ARBA" id="ARBA00022858"/>
    </source>
</evidence>
<evidence type="ECO:0000313" key="8">
    <source>
        <dbReference type="Ensembl" id="ENSDCDP00010023107.1"/>
    </source>
</evidence>
<dbReference type="GO" id="GO:0006182">
    <property type="term" value="P:cGMP biosynthetic process"/>
    <property type="evidence" value="ECO:0007669"/>
    <property type="project" value="TreeGrafter"/>
</dbReference>
<evidence type="ECO:0000256" key="6">
    <source>
        <dbReference type="RuleBase" id="RU003686"/>
    </source>
</evidence>
<name>A0AAY4BRK1_9TELE</name>
<comment type="similarity">
    <text evidence="2 6">Belongs to the natriuretic peptide family.</text>
</comment>
<dbReference type="GeneTree" id="ENSGT00990000204670"/>
<reference evidence="8" key="1">
    <citation type="submission" date="2025-08" db="UniProtKB">
        <authorList>
            <consortium name="Ensembl"/>
        </authorList>
    </citation>
    <scope>IDENTIFICATION</scope>
</reference>
<dbReference type="InterPro" id="IPR030480">
    <property type="entry name" value="Natr_peptide_CS"/>
</dbReference>
<feature type="signal peptide" evidence="7">
    <location>
        <begin position="1"/>
        <end position="31"/>
    </location>
</feature>
<dbReference type="GO" id="GO:0005576">
    <property type="term" value="C:extracellular region"/>
    <property type="evidence" value="ECO:0007669"/>
    <property type="project" value="UniProtKB-SubCell"/>
</dbReference>
<dbReference type="GO" id="GO:0007168">
    <property type="term" value="P:receptor guanylyl cyclase signaling pathway"/>
    <property type="evidence" value="ECO:0007669"/>
    <property type="project" value="TreeGrafter"/>
</dbReference>
<dbReference type="Pfam" id="PF00212">
    <property type="entry name" value="ANP"/>
    <property type="match status" value="1"/>
</dbReference>
<evidence type="ECO:0000256" key="2">
    <source>
        <dbReference type="ARBA" id="ARBA00009041"/>
    </source>
</evidence>
<evidence type="ECO:0000256" key="4">
    <source>
        <dbReference type="ARBA" id="ARBA00022685"/>
    </source>
</evidence>
<keyword evidence="5 6" id="KW-0838">Vasoactive</keyword>
<dbReference type="Proteomes" id="UP000694580">
    <property type="component" value="Unplaced"/>
</dbReference>
<protein>
    <recommendedName>
        <fullName evidence="10">C-type natriuretic peptide</fullName>
    </recommendedName>
</protein>
<dbReference type="SMART" id="SM00183">
    <property type="entry name" value="NAT_PEP"/>
    <property type="match status" value="1"/>
</dbReference>
<dbReference type="InterPro" id="IPR000663">
    <property type="entry name" value="Natr_peptide"/>
</dbReference>
<accession>A0AAY4BRK1</accession>
<evidence type="ECO:0000256" key="3">
    <source>
        <dbReference type="ARBA" id="ARBA00022525"/>
    </source>
</evidence>
<keyword evidence="3" id="KW-0964">Secreted</keyword>
<keyword evidence="4" id="KW-0165">Cleavage on pair of basic residues</keyword>
<dbReference type="PANTHER" id="PTHR12167">
    <property type="entry name" value="C-TYPE NATRIURETIC PEPTIDE"/>
    <property type="match status" value="1"/>
</dbReference>
<dbReference type="GO" id="GO:0097746">
    <property type="term" value="P:blood vessel diameter maintenance"/>
    <property type="evidence" value="ECO:0007669"/>
    <property type="project" value="UniProtKB-KW"/>
</dbReference>
<dbReference type="InterPro" id="IPR002406">
    <property type="entry name" value="C_natriurtcpep"/>
</dbReference>
<dbReference type="PANTHER" id="PTHR12167:SF6">
    <property type="entry name" value="C-TYPE NATRIURETIC PEPTIDE 2-LIKE"/>
    <property type="match status" value="1"/>
</dbReference>
<evidence type="ECO:0000256" key="7">
    <source>
        <dbReference type="SAM" id="SignalP"/>
    </source>
</evidence>
<proteinExistence type="inferred from homology"/>
<dbReference type="PRINTS" id="PR00713">
    <property type="entry name" value="CNATPEPTIDE"/>
</dbReference>
<keyword evidence="7" id="KW-0732">Signal</keyword>
<gene>
    <name evidence="8" type="primary">nppcl2</name>
</gene>
<evidence type="ECO:0000256" key="1">
    <source>
        <dbReference type="ARBA" id="ARBA00004613"/>
    </source>
</evidence>
<dbReference type="Ensembl" id="ENSDCDT00010027675.1">
    <property type="protein sequence ID" value="ENSDCDP00010023107.1"/>
    <property type="gene ID" value="ENSDCDG00010013730.1"/>
</dbReference>
<sequence>MSWSSSSNLTSHQLCFLLCFTLFLAAAEVESRPSADRADAQILEELFGPQIRTLILADPEVTEGSNPAESDRAAPRHLVELVIQQRKFRGRSRKPPPRGCFGLKMDRIGVVSGLGC</sequence>
<dbReference type="AlphaFoldDB" id="A0AAY4BRK1"/>
<dbReference type="GO" id="GO:0005179">
    <property type="term" value="F:hormone activity"/>
    <property type="evidence" value="ECO:0007669"/>
    <property type="project" value="InterPro"/>
</dbReference>
<feature type="chain" id="PRO_5044204021" description="C-type natriuretic peptide" evidence="7">
    <location>
        <begin position="32"/>
        <end position="116"/>
    </location>
</feature>
<keyword evidence="9" id="KW-1185">Reference proteome</keyword>
<reference evidence="8" key="2">
    <citation type="submission" date="2025-09" db="UniProtKB">
        <authorList>
            <consortium name="Ensembl"/>
        </authorList>
    </citation>
    <scope>IDENTIFICATION</scope>
</reference>
<dbReference type="PROSITE" id="PS00263">
    <property type="entry name" value="NATRIURETIC_PEPTIDE"/>
    <property type="match status" value="1"/>
</dbReference>
<evidence type="ECO:0008006" key="10">
    <source>
        <dbReference type="Google" id="ProtNLM"/>
    </source>
</evidence>
<organism evidence="8 9">
    <name type="scientific">Denticeps clupeoides</name>
    <name type="common">denticle herring</name>
    <dbReference type="NCBI Taxonomy" id="299321"/>
    <lineage>
        <taxon>Eukaryota</taxon>
        <taxon>Metazoa</taxon>
        <taxon>Chordata</taxon>
        <taxon>Craniata</taxon>
        <taxon>Vertebrata</taxon>
        <taxon>Euteleostomi</taxon>
        <taxon>Actinopterygii</taxon>
        <taxon>Neopterygii</taxon>
        <taxon>Teleostei</taxon>
        <taxon>Clupei</taxon>
        <taxon>Clupeiformes</taxon>
        <taxon>Denticipitoidei</taxon>
        <taxon>Denticipitidae</taxon>
        <taxon>Denticeps</taxon>
    </lineage>
</organism>